<sequence>MSWEQLADIAAEAQALREEEASRAPERCPNDAILLVLNGETGVLGCTFCGYRYEGGA</sequence>
<comment type="caution">
    <text evidence="1">The sequence shown here is derived from an EMBL/GenBank/DDBJ whole genome shotgun (WGS) entry which is preliminary data.</text>
</comment>
<evidence type="ECO:0000313" key="1">
    <source>
        <dbReference type="EMBL" id="GIH23007.1"/>
    </source>
</evidence>
<proteinExistence type="predicted"/>
<protein>
    <submittedName>
        <fullName evidence="1">Uncharacterized protein</fullName>
    </submittedName>
</protein>
<gene>
    <name evidence="1" type="ORF">Aph01nite_13170</name>
</gene>
<evidence type="ECO:0000313" key="2">
    <source>
        <dbReference type="Proteomes" id="UP000640052"/>
    </source>
</evidence>
<reference evidence="1" key="1">
    <citation type="submission" date="2021-01" db="EMBL/GenBank/DDBJ databases">
        <title>Whole genome shotgun sequence of Acrocarpospora phusangensis NBRC 108782.</title>
        <authorList>
            <person name="Komaki H."/>
            <person name="Tamura T."/>
        </authorList>
    </citation>
    <scope>NUCLEOTIDE SEQUENCE</scope>
    <source>
        <strain evidence="1">NBRC 108782</strain>
    </source>
</reference>
<dbReference type="Proteomes" id="UP000640052">
    <property type="component" value="Unassembled WGS sequence"/>
</dbReference>
<organism evidence="1 2">
    <name type="scientific">Acrocarpospora phusangensis</name>
    <dbReference type="NCBI Taxonomy" id="1070424"/>
    <lineage>
        <taxon>Bacteria</taxon>
        <taxon>Bacillati</taxon>
        <taxon>Actinomycetota</taxon>
        <taxon>Actinomycetes</taxon>
        <taxon>Streptosporangiales</taxon>
        <taxon>Streptosporangiaceae</taxon>
        <taxon>Acrocarpospora</taxon>
    </lineage>
</organism>
<accession>A0A919QAW9</accession>
<keyword evidence="2" id="KW-1185">Reference proteome</keyword>
<dbReference type="RefSeq" id="WP_204039825.1">
    <property type="nucleotide sequence ID" value="NZ_BOOA01000007.1"/>
</dbReference>
<dbReference type="EMBL" id="BOOA01000007">
    <property type="protein sequence ID" value="GIH23007.1"/>
    <property type="molecule type" value="Genomic_DNA"/>
</dbReference>
<name>A0A919QAW9_9ACTN</name>
<dbReference type="AlphaFoldDB" id="A0A919QAW9"/>